<feature type="domain" description="CAAX prenyl protease 1 N-terminal" evidence="10">
    <location>
        <begin position="74"/>
        <end position="231"/>
    </location>
</feature>
<feature type="transmembrane region" description="Helical" evidence="8">
    <location>
        <begin position="316"/>
        <end position="334"/>
    </location>
</feature>
<reference evidence="11 12" key="1">
    <citation type="submission" date="2017-09" db="EMBL/GenBank/DDBJ databases">
        <title>Large-scale bioinformatics analysis of Bacillus genomes uncovers conserved roles of natural products in bacterial physiology.</title>
        <authorList>
            <consortium name="Agbiome Team Llc"/>
            <person name="Bleich R.M."/>
            <person name="Grubbs K.J."/>
            <person name="Santa Maria K.C."/>
            <person name="Allen S.E."/>
            <person name="Farag S."/>
            <person name="Shank E.A."/>
            <person name="Bowers A."/>
        </authorList>
    </citation>
    <scope>NUCLEOTIDE SEQUENCE [LARGE SCALE GENOMIC DNA]</scope>
    <source>
        <strain evidence="11 12">AFS083043</strain>
    </source>
</reference>
<feature type="active site" evidence="6">
    <location>
        <position position="307"/>
    </location>
</feature>
<feature type="transmembrane region" description="Helical" evidence="8">
    <location>
        <begin position="33"/>
        <end position="53"/>
    </location>
</feature>
<evidence type="ECO:0000256" key="7">
    <source>
        <dbReference type="PIRSR" id="PIRSR627057-2"/>
    </source>
</evidence>
<comment type="caution">
    <text evidence="11">The sequence shown here is derived from an EMBL/GenBank/DDBJ whole genome shotgun (WGS) entry which is preliminary data.</text>
</comment>
<dbReference type="GO" id="GO:0071586">
    <property type="term" value="P:CAAX-box protein processing"/>
    <property type="evidence" value="ECO:0007669"/>
    <property type="project" value="InterPro"/>
</dbReference>
<evidence type="ECO:0000256" key="1">
    <source>
        <dbReference type="ARBA" id="ARBA00022670"/>
    </source>
</evidence>
<evidence type="ECO:0000256" key="4">
    <source>
        <dbReference type="ARBA" id="ARBA00022833"/>
    </source>
</evidence>
<feature type="transmembrane region" description="Helical" evidence="8">
    <location>
        <begin position="354"/>
        <end position="374"/>
    </location>
</feature>
<gene>
    <name evidence="11" type="ORF">COI93_10110</name>
</gene>
<dbReference type="InterPro" id="IPR001915">
    <property type="entry name" value="Peptidase_M48"/>
</dbReference>
<feature type="binding site" evidence="7">
    <location>
        <position position="306"/>
    </location>
    <ligand>
        <name>Zn(2+)</name>
        <dbReference type="ChEBI" id="CHEBI:29105"/>
        <note>catalytic</note>
    </ligand>
</feature>
<dbReference type="FunFam" id="3.30.2010.10:FF:000010">
    <property type="entry name" value="M48 family peptidase"/>
    <property type="match status" value="1"/>
</dbReference>
<dbReference type="Pfam" id="PF01435">
    <property type="entry name" value="Peptidase_M48"/>
    <property type="match status" value="1"/>
</dbReference>
<feature type="binding site" evidence="7">
    <location>
        <position position="386"/>
    </location>
    <ligand>
        <name>Zn(2+)</name>
        <dbReference type="ChEBI" id="CHEBI:29105"/>
        <note>catalytic</note>
    </ligand>
</feature>
<dbReference type="Gene3D" id="3.30.2010.10">
    <property type="entry name" value="Metalloproteases ('zincins'), catalytic domain"/>
    <property type="match status" value="1"/>
</dbReference>
<dbReference type="PANTHER" id="PTHR10120">
    <property type="entry name" value="CAAX PRENYL PROTEASE 1"/>
    <property type="match status" value="1"/>
</dbReference>
<keyword evidence="8" id="KW-0472">Membrane</keyword>
<feature type="transmembrane region" description="Helical" evidence="8">
    <location>
        <begin position="92"/>
        <end position="111"/>
    </location>
</feature>
<feature type="active site" description="Proton donor" evidence="6">
    <location>
        <position position="390"/>
    </location>
</feature>
<evidence type="ECO:0000313" key="11">
    <source>
        <dbReference type="EMBL" id="PFK43396.1"/>
    </source>
</evidence>
<evidence type="ECO:0000259" key="9">
    <source>
        <dbReference type="Pfam" id="PF01435"/>
    </source>
</evidence>
<accession>A0A2B0MRI1</accession>
<evidence type="ECO:0000259" key="10">
    <source>
        <dbReference type="Pfam" id="PF16491"/>
    </source>
</evidence>
<dbReference type="GO" id="GO:0046872">
    <property type="term" value="F:metal ion binding"/>
    <property type="evidence" value="ECO:0007669"/>
    <property type="project" value="UniProtKB-KW"/>
</dbReference>
<keyword evidence="5" id="KW-0482">Metalloprotease</keyword>
<feature type="domain" description="Peptidase M48" evidence="9">
    <location>
        <begin position="237"/>
        <end position="443"/>
    </location>
</feature>
<feature type="transmembrane region" description="Helical" evidence="8">
    <location>
        <begin position="204"/>
        <end position="227"/>
    </location>
</feature>
<evidence type="ECO:0000313" key="12">
    <source>
        <dbReference type="Proteomes" id="UP000242656"/>
    </source>
</evidence>
<feature type="transmembrane region" description="Helical" evidence="8">
    <location>
        <begin position="132"/>
        <end position="153"/>
    </location>
</feature>
<protein>
    <submittedName>
        <fullName evidence="11">Peptidase M48</fullName>
    </submittedName>
</protein>
<evidence type="ECO:0000256" key="3">
    <source>
        <dbReference type="ARBA" id="ARBA00022801"/>
    </source>
</evidence>
<dbReference type="GO" id="GO:0004222">
    <property type="term" value="F:metalloendopeptidase activity"/>
    <property type="evidence" value="ECO:0007669"/>
    <property type="project" value="InterPro"/>
</dbReference>
<keyword evidence="8" id="KW-1133">Transmembrane helix</keyword>
<sequence>MTIRRISLFYFRRNELTIIRDRQHRGGDTVKKVITWSLFLYVGFALFIYWYLFGWNHEMIPEMYKGTGADPETFMNARELTLSQDYSRVKNLLFFLATPLEWIILLFVLVLGVSKRFEKWSKETVKVRVIQVAIYLFYLSLLTTILALPLQWIGHQVSVDYGISTQSTASWIKDHVIDFWVNYIMMFLIVSVLLGLIHKFPKRWWLAGWALSVPFTIFLTFVQPVLIDPLYHDFSTLQNKELEEKILAIADRAHIPTEHVYEVNMSEKTTALNAYVTGIGSNSRIVLWDTTLQQLRDKEILFIMAHEMGHYVMKHIYLGVASYIVLTFIGMYFISRIINMCIRKWGSTLQILKVACFSVIPLFFLISSVLSFAVSPASNYVSRIEERAADQYALDMTKDGKSGVKTFQYLSKTSLSQVNPPALVKFFLYTHPPIFERIHTFEQYEKEKK</sequence>
<dbReference type="InterPro" id="IPR027057">
    <property type="entry name" value="CAXX_Prtase_1"/>
</dbReference>
<proteinExistence type="predicted"/>
<feature type="binding site" evidence="7">
    <location>
        <position position="310"/>
    </location>
    <ligand>
        <name>Zn(2+)</name>
        <dbReference type="ChEBI" id="CHEBI:29105"/>
        <note>catalytic</note>
    </ligand>
</feature>
<keyword evidence="3" id="KW-0378">Hydrolase</keyword>
<dbReference type="InterPro" id="IPR032456">
    <property type="entry name" value="Peptidase_M48_N"/>
</dbReference>
<keyword evidence="4 7" id="KW-0862">Zinc</keyword>
<dbReference type="CDD" id="cd07343">
    <property type="entry name" value="M48A_Zmpste24p_like"/>
    <property type="match status" value="1"/>
</dbReference>
<evidence type="ECO:0000256" key="6">
    <source>
        <dbReference type="PIRSR" id="PIRSR627057-1"/>
    </source>
</evidence>
<evidence type="ECO:0000256" key="5">
    <source>
        <dbReference type="ARBA" id="ARBA00023049"/>
    </source>
</evidence>
<evidence type="ECO:0000256" key="2">
    <source>
        <dbReference type="ARBA" id="ARBA00022723"/>
    </source>
</evidence>
<comment type="cofactor">
    <cofactor evidence="7">
        <name>Zn(2+)</name>
        <dbReference type="ChEBI" id="CHEBI:29105"/>
    </cofactor>
    <text evidence="7">Binds 1 zinc ion per subunit.</text>
</comment>
<dbReference type="Pfam" id="PF16491">
    <property type="entry name" value="Peptidase_M48_N"/>
    <property type="match status" value="1"/>
</dbReference>
<dbReference type="EMBL" id="NUWN01000034">
    <property type="protein sequence ID" value="PFK43396.1"/>
    <property type="molecule type" value="Genomic_DNA"/>
</dbReference>
<dbReference type="AlphaFoldDB" id="A0A2B0MRI1"/>
<dbReference type="Proteomes" id="UP000242656">
    <property type="component" value="Unassembled WGS sequence"/>
</dbReference>
<name>A0A2B0MRI1_BACCE</name>
<keyword evidence="2 7" id="KW-0479">Metal-binding</keyword>
<organism evidence="11 12">
    <name type="scientific">Bacillus cereus</name>
    <dbReference type="NCBI Taxonomy" id="1396"/>
    <lineage>
        <taxon>Bacteria</taxon>
        <taxon>Bacillati</taxon>
        <taxon>Bacillota</taxon>
        <taxon>Bacilli</taxon>
        <taxon>Bacillales</taxon>
        <taxon>Bacillaceae</taxon>
        <taxon>Bacillus</taxon>
        <taxon>Bacillus cereus group</taxon>
    </lineage>
</organism>
<keyword evidence="8" id="KW-0812">Transmembrane</keyword>
<feature type="transmembrane region" description="Helical" evidence="8">
    <location>
        <begin position="180"/>
        <end position="197"/>
    </location>
</feature>
<keyword evidence="1" id="KW-0645">Protease</keyword>
<evidence type="ECO:0000256" key="8">
    <source>
        <dbReference type="SAM" id="Phobius"/>
    </source>
</evidence>